<organism evidence="3 4">
    <name type="scientific">Thiothrix lacustris</name>
    <dbReference type="NCBI Taxonomy" id="525917"/>
    <lineage>
        <taxon>Bacteria</taxon>
        <taxon>Pseudomonadati</taxon>
        <taxon>Pseudomonadota</taxon>
        <taxon>Gammaproteobacteria</taxon>
        <taxon>Thiotrichales</taxon>
        <taxon>Thiotrichaceae</taxon>
        <taxon>Thiothrix</taxon>
    </lineage>
</organism>
<evidence type="ECO:0008006" key="5">
    <source>
        <dbReference type="Google" id="ProtNLM"/>
    </source>
</evidence>
<keyword evidence="2" id="KW-0732">Signal</keyword>
<feature type="chain" id="PRO_5012665998" description="Urease accessory protein UreJ" evidence="2">
    <location>
        <begin position="20"/>
        <end position="190"/>
    </location>
</feature>
<evidence type="ECO:0000256" key="1">
    <source>
        <dbReference type="SAM" id="Phobius"/>
    </source>
</evidence>
<keyword evidence="1" id="KW-0472">Membrane</keyword>
<dbReference type="InterPro" id="IPR007038">
    <property type="entry name" value="HupE_UreJ"/>
</dbReference>
<feature type="transmembrane region" description="Helical" evidence="1">
    <location>
        <begin position="110"/>
        <end position="127"/>
    </location>
</feature>
<dbReference type="AlphaFoldDB" id="A0A1Y1QWW5"/>
<evidence type="ECO:0000256" key="2">
    <source>
        <dbReference type="SAM" id="SignalP"/>
    </source>
</evidence>
<feature type="signal peptide" evidence="2">
    <location>
        <begin position="1"/>
        <end position="19"/>
    </location>
</feature>
<sequence length="190" mass="19138">MKRILTTVALLLSSGIAVAHTGHDVHGFSSGLMHPIGGMDHLLAMLAVGLWSAAVMPRQLWAAPAAFMGLMLVGAMLGVAGVTLPLLEPGIALSVVIMGLLLIGLTRLGAAPALALIGVFALFHGNAHGAEAPLGGSVALYMAGFLISTGLLHLAGVGIGTTVMRTAQVWALRVIGGGMGVAGLWLLLAS</sequence>
<feature type="transmembrane region" description="Helical" evidence="1">
    <location>
        <begin position="170"/>
        <end position="188"/>
    </location>
</feature>
<proteinExistence type="predicted"/>
<feature type="transmembrane region" description="Helical" evidence="1">
    <location>
        <begin position="35"/>
        <end position="53"/>
    </location>
</feature>
<feature type="transmembrane region" description="Helical" evidence="1">
    <location>
        <begin position="139"/>
        <end position="163"/>
    </location>
</feature>
<keyword evidence="1" id="KW-0812">Transmembrane</keyword>
<gene>
    <name evidence="3" type="ORF">BWK73_05870</name>
</gene>
<feature type="transmembrane region" description="Helical" evidence="1">
    <location>
        <begin position="60"/>
        <end position="80"/>
    </location>
</feature>
<reference evidence="3 4" key="1">
    <citation type="submission" date="2017-01" db="EMBL/GenBank/DDBJ databases">
        <title>Novel large sulfur bacteria in the metagenomes of groundwater-fed chemosynthetic microbial mats in the Lake Huron basin.</title>
        <authorList>
            <person name="Sharrar A.M."/>
            <person name="Flood B.E."/>
            <person name="Bailey J.V."/>
            <person name="Jones D.S."/>
            <person name="Biddanda B."/>
            <person name="Ruberg S.A."/>
            <person name="Marcus D.N."/>
            <person name="Dick G.J."/>
        </authorList>
    </citation>
    <scope>NUCLEOTIDE SEQUENCE [LARGE SCALE GENOMIC DNA]</scope>
    <source>
        <strain evidence="3">A8</strain>
    </source>
</reference>
<name>A0A1Y1QWW5_9GAMM</name>
<dbReference type="PIRSF" id="PIRSF016919">
    <property type="entry name" value="HupE_UreJ"/>
    <property type="match status" value="1"/>
</dbReference>
<dbReference type="Proteomes" id="UP000192491">
    <property type="component" value="Unassembled WGS sequence"/>
</dbReference>
<protein>
    <recommendedName>
        <fullName evidence="5">Urease accessory protein UreJ</fullName>
    </recommendedName>
</protein>
<comment type="caution">
    <text evidence="3">The sequence shown here is derived from an EMBL/GenBank/DDBJ whole genome shotgun (WGS) entry which is preliminary data.</text>
</comment>
<keyword evidence="1" id="KW-1133">Transmembrane helix</keyword>
<dbReference type="EMBL" id="MTEJ01000011">
    <property type="protein sequence ID" value="OQX15733.1"/>
    <property type="molecule type" value="Genomic_DNA"/>
</dbReference>
<evidence type="ECO:0000313" key="4">
    <source>
        <dbReference type="Proteomes" id="UP000192491"/>
    </source>
</evidence>
<dbReference type="Pfam" id="PF04955">
    <property type="entry name" value="HupE_UreJ"/>
    <property type="match status" value="1"/>
</dbReference>
<accession>A0A1Y1QWW5</accession>
<evidence type="ECO:0000313" key="3">
    <source>
        <dbReference type="EMBL" id="OQX15733.1"/>
    </source>
</evidence>